<proteinExistence type="predicted"/>
<organism evidence="1 2">
    <name type="scientific">Microbacterium soli</name>
    <dbReference type="NCBI Taxonomy" id="446075"/>
    <lineage>
        <taxon>Bacteria</taxon>
        <taxon>Bacillati</taxon>
        <taxon>Actinomycetota</taxon>
        <taxon>Actinomycetes</taxon>
        <taxon>Micrococcales</taxon>
        <taxon>Microbacteriaceae</taxon>
        <taxon>Microbacterium</taxon>
    </lineage>
</organism>
<name>A0ABP7NC66_9MICO</name>
<sequence length="181" mass="20245">MAGIDIPTLLTSVGGSLIVSYIGVRYFTGAKIQAERSDAARRGLRAVVGPWLKSASSYVQRRKRTPARELGVAHTQDAVDALTVLRLAEDLPIWRRAFVRRRCRRVFGKEWVDIADRELLSAGEAPESSWQITGSALFANFDGDKPPVTFTDGLMHRAYATTDQQVAKKLVRELRKLREAY</sequence>
<accession>A0ABP7NC66</accession>
<dbReference type="RefSeq" id="WP_344819379.1">
    <property type="nucleotide sequence ID" value="NZ_BAABCP010000001.1"/>
</dbReference>
<reference evidence="2" key="1">
    <citation type="journal article" date="2019" name="Int. J. Syst. Evol. Microbiol.">
        <title>The Global Catalogue of Microorganisms (GCM) 10K type strain sequencing project: providing services to taxonomists for standard genome sequencing and annotation.</title>
        <authorList>
            <consortium name="The Broad Institute Genomics Platform"/>
            <consortium name="The Broad Institute Genome Sequencing Center for Infectious Disease"/>
            <person name="Wu L."/>
            <person name="Ma J."/>
        </authorList>
    </citation>
    <scope>NUCLEOTIDE SEQUENCE [LARGE SCALE GENOMIC DNA]</scope>
    <source>
        <strain evidence="2">JCM 17024</strain>
    </source>
</reference>
<evidence type="ECO:0000313" key="1">
    <source>
        <dbReference type="EMBL" id="GAA3941888.1"/>
    </source>
</evidence>
<dbReference type="EMBL" id="BAABCP010000001">
    <property type="protein sequence ID" value="GAA3941888.1"/>
    <property type="molecule type" value="Genomic_DNA"/>
</dbReference>
<protein>
    <submittedName>
        <fullName evidence="1">Uncharacterized protein</fullName>
    </submittedName>
</protein>
<keyword evidence="2" id="KW-1185">Reference proteome</keyword>
<gene>
    <name evidence="1" type="ORF">GCM10022383_19620</name>
</gene>
<dbReference type="Proteomes" id="UP001501591">
    <property type="component" value="Unassembled WGS sequence"/>
</dbReference>
<comment type="caution">
    <text evidence="1">The sequence shown here is derived from an EMBL/GenBank/DDBJ whole genome shotgun (WGS) entry which is preliminary data.</text>
</comment>
<evidence type="ECO:0000313" key="2">
    <source>
        <dbReference type="Proteomes" id="UP001501591"/>
    </source>
</evidence>